<protein>
    <recommendedName>
        <fullName evidence="8">LITAF domain-containing protein</fullName>
    </recommendedName>
</protein>
<evidence type="ECO:0000256" key="6">
    <source>
        <dbReference type="SAM" id="MobiDB-lite"/>
    </source>
</evidence>
<keyword evidence="4" id="KW-0862">Zinc</keyword>
<gene>
    <name evidence="9" type="ORF">H4R18_002206</name>
</gene>
<name>A0A9W8HFU0_9FUNG</name>
<evidence type="ECO:0000256" key="1">
    <source>
        <dbReference type="ARBA" id="ARBA00004170"/>
    </source>
</evidence>
<dbReference type="OrthoDB" id="5599753at2759"/>
<dbReference type="InterPro" id="IPR006629">
    <property type="entry name" value="LITAF"/>
</dbReference>
<dbReference type="Pfam" id="PF10601">
    <property type="entry name" value="zf-LITAF-like"/>
    <property type="match status" value="1"/>
</dbReference>
<dbReference type="PANTHER" id="PTHR23292:SF6">
    <property type="entry name" value="FI16602P1-RELATED"/>
    <property type="match status" value="1"/>
</dbReference>
<keyword evidence="10" id="KW-1185">Reference proteome</keyword>
<feature type="transmembrane region" description="Helical" evidence="7">
    <location>
        <begin position="120"/>
        <end position="140"/>
    </location>
</feature>
<evidence type="ECO:0000256" key="3">
    <source>
        <dbReference type="ARBA" id="ARBA00022723"/>
    </source>
</evidence>
<evidence type="ECO:0000256" key="5">
    <source>
        <dbReference type="ARBA" id="ARBA00023136"/>
    </source>
</evidence>
<evidence type="ECO:0000313" key="9">
    <source>
        <dbReference type="EMBL" id="KAJ2782577.1"/>
    </source>
</evidence>
<comment type="subcellular location">
    <subcellularLocation>
        <location evidence="1">Membrane</location>
        <topology evidence="1">Peripheral membrane protein</topology>
    </subcellularLocation>
</comment>
<keyword evidence="7" id="KW-1133">Transmembrane helix</keyword>
<accession>A0A9W8HFU0</accession>
<feature type="domain" description="LITAF" evidence="8">
    <location>
        <begin position="78"/>
        <end position="162"/>
    </location>
</feature>
<dbReference type="EMBL" id="JANBUL010000069">
    <property type="protein sequence ID" value="KAJ2782577.1"/>
    <property type="molecule type" value="Genomic_DNA"/>
</dbReference>
<evidence type="ECO:0000256" key="2">
    <source>
        <dbReference type="ARBA" id="ARBA00005975"/>
    </source>
</evidence>
<organism evidence="9 10">
    <name type="scientific">Coemansia javaensis</name>
    <dbReference type="NCBI Taxonomy" id="2761396"/>
    <lineage>
        <taxon>Eukaryota</taxon>
        <taxon>Fungi</taxon>
        <taxon>Fungi incertae sedis</taxon>
        <taxon>Zoopagomycota</taxon>
        <taxon>Kickxellomycotina</taxon>
        <taxon>Kickxellomycetes</taxon>
        <taxon>Kickxellales</taxon>
        <taxon>Kickxellaceae</taxon>
        <taxon>Coemansia</taxon>
    </lineage>
</organism>
<dbReference type="SMART" id="SM00714">
    <property type="entry name" value="LITAF"/>
    <property type="match status" value="1"/>
</dbReference>
<comment type="similarity">
    <text evidence="2">Belongs to the CDIP1/LITAF family.</text>
</comment>
<dbReference type="GO" id="GO:0008270">
    <property type="term" value="F:zinc ion binding"/>
    <property type="evidence" value="ECO:0007669"/>
    <property type="project" value="TreeGrafter"/>
</dbReference>
<dbReference type="Proteomes" id="UP001140217">
    <property type="component" value="Unassembled WGS sequence"/>
</dbReference>
<feature type="region of interest" description="Disordered" evidence="6">
    <location>
        <begin position="1"/>
        <end position="83"/>
    </location>
</feature>
<keyword evidence="5 7" id="KW-0472">Membrane</keyword>
<evidence type="ECO:0000313" key="10">
    <source>
        <dbReference type="Proteomes" id="UP001140217"/>
    </source>
</evidence>
<dbReference type="InterPro" id="IPR037519">
    <property type="entry name" value="LITAF_fam"/>
</dbReference>
<dbReference type="GO" id="GO:0016020">
    <property type="term" value="C:membrane"/>
    <property type="evidence" value="ECO:0007669"/>
    <property type="project" value="UniProtKB-SubCell"/>
</dbReference>
<evidence type="ECO:0000256" key="7">
    <source>
        <dbReference type="SAM" id="Phobius"/>
    </source>
</evidence>
<reference evidence="9" key="1">
    <citation type="submission" date="2022-07" db="EMBL/GenBank/DDBJ databases">
        <title>Phylogenomic reconstructions and comparative analyses of Kickxellomycotina fungi.</title>
        <authorList>
            <person name="Reynolds N.K."/>
            <person name="Stajich J.E."/>
            <person name="Barry K."/>
            <person name="Grigoriev I.V."/>
            <person name="Crous P."/>
            <person name="Smith M.E."/>
        </authorList>
    </citation>
    <scope>NUCLEOTIDE SEQUENCE</scope>
    <source>
        <strain evidence="9">NBRC 105414</strain>
    </source>
</reference>
<keyword evidence="7" id="KW-0812">Transmembrane</keyword>
<sequence>MPSKLEQPITSGPVYYEGGTRPIHGLTHNGGDESRPFHQINSAFDPPPYSGDQSRTRRSSGDGGMQNLTVPDDRNVYPQAPPVGPEAAGNLGRKPQHVECPWCHASVQTRVKRQLGYKNGIAAGVVAVLMWPLFWVPLVIPGLHRKIHYCPQCNRMIGRGHRKPQAQPQ</sequence>
<comment type="caution">
    <text evidence="9">The sequence shown here is derived from an EMBL/GenBank/DDBJ whole genome shotgun (WGS) entry which is preliminary data.</text>
</comment>
<evidence type="ECO:0000259" key="8">
    <source>
        <dbReference type="PROSITE" id="PS51837"/>
    </source>
</evidence>
<dbReference type="AlphaFoldDB" id="A0A9W8HFU0"/>
<evidence type="ECO:0000256" key="4">
    <source>
        <dbReference type="ARBA" id="ARBA00022833"/>
    </source>
</evidence>
<dbReference type="PROSITE" id="PS51837">
    <property type="entry name" value="LITAF"/>
    <property type="match status" value="1"/>
</dbReference>
<keyword evidence="3" id="KW-0479">Metal-binding</keyword>
<proteinExistence type="inferred from homology"/>
<dbReference type="PANTHER" id="PTHR23292">
    <property type="entry name" value="LIPOPOLYSACCHARIDE-INDUCED TUMOR NECROSIS FACTOR-ALPHA FACTOR"/>
    <property type="match status" value="1"/>
</dbReference>